<dbReference type="InterPro" id="IPR025321">
    <property type="entry name" value="DUF4227"/>
</dbReference>
<keyword evidence="2" id="KW-1185">Reference proteome</keyword>
<dbReference type="AlphaFoldDB" id="A0AA96L9W2"/>
<reference evidence="1 2" key="1">
    <citation type="submission" date="2022-02" db="EMBL/GenBank/DDBJ databases">
        <title>Paenibacillus sp. MBLB1776 Whole Genome Shotgun Sequencing.</title>
        <authorList>
            <person name="Hwang C.Y."/>
            <person name="Cho E.-S."/>
            <person name="Seo M.-J."/>
        </authorList>
    </citation>
    <scope>NUCLEOTIDE SEQUENCE [LARGE SCALE GENOMIC DNA]</scope>
    <source>
        <strain evidence="1 2">MBLB1776</strain>
    </source>
</reference>
<dbReference type="Pfam" id="PF14004">
    <property type="entry name" value="DUF4227"/>
    <property type="match status" value="1"/>
</dbReference>
<protein>
    <submittedName>
        <fullName evidence="1">DUF4227 family protein</fullName>
    </submittedName>
</protein>
<proteinExistence type="predicted"/>
<gene>
    <name evidence="1" type="ORF">MJA45_17185</name>
</gene>
<evidence type="ECO:0000313" key="1">
    <source>
        <dbReference type="EMBL" id="WNQ09360.1"/>
    </source>
</evidence>
<dbReference type="RefSeq" id="WP_315603132.1">
    <property type="nucleotide sequence ID" value="NZ_CP130318.1"/>
</dbReference>
<name>A0AA96L9W2_9BACL</name>
<dbReference type="KEGG" id="paun:MJA45_17185"/>
<dbReference type="EMBL" id="CP130318">
    <property type="protein sequence ID" value="WNQ09360.1"/>
    <property type="molecule type" value="Genomic_DNA"/>
</dbReference>
<sequence length="77" mass="9217">MIVSVRKIAQRFKLILLFVALTVCLYQLLALAQPWIKPVDRYREPTGRAVKVFRDEAVREEQLTMGERLKRFYWYGQ</sequence>
<evidence type="ECO:0000313" key="2">
    <source>
        <dbReference type="Proteomes" id="UP001305702"/>
    </source>
</evidence>
<accession>A0AA96L9W2</accession>
<dbReference type="Proteomes" id="UP001305702">
    <property type="component" value="Chromosome"/>
</dbReference>
<organism evidence="1 2">
    <name type="scientific">Paenibacillus aurantius</name>
    <dbReference type="NCBI Taxonomy" id="2918900"/>
    <lineage>
        <taxon>Bacteria</taxon>
        <taxon>Bacillati</taxon>
        <taxon>Bacillota</taxon>
        <taxon>Bacilli</taxon>
        <taxon>Bacillales</taxon>
        <taxon>Paenibacillaceae</taxon>
        <taxon>Paenibacillus</taxon>
    </lineage>
</organism>